<reference evidence="2 3" key="1">
    <citation type="submission" date="2013-11" db="EMBL/GenBank/DDBJ databases">
        <title>Genome sequencing of Stegodyphus mimosarum.</title>
        <authorList>
            <person name="Bechsgaard J."/>
        </authorList>
    </citation>
    <scope>NUCLEOTIDE SEQUENCE [LARGE SCALE GENOMIC DNA]</scope>
</reference>
<dbReference type="GO" id="GO:0008289">
    <property type="term" value="F:lipid binding"/>
    <property type="evidence" value="ECO:0007669"/>
    <property type="project" value="InterPro"/>
</dbReference>
<dbReference type="Proteomes" id="UP000054359">
    <property type="component" value="Unassembled WGS sequence"/>
</dbReference>
<dbReference type="InterPro" id="IPR002913">
    <property type="entry name" value="START_lipid-bd_dom"/>
</dbReference>
<dbReference type="SUPFAM" id="SSF55961">
    <property type="entry name" value="Bet v1-like"/>
    <property type="match status" value="1"/>
</dbReference>
<dbReference type="InterPro" id="IPR023393">
    <property type="entry name" value="START-like_dom_sf"/>
</dbReference>
<evidence type="ECO:0000313" key="2">
    <source>
        <dbReference type="EMBL" id="KFM59586.1"/>
    </source>
</evidence>
<sequence length="115" mass="12716">MCNESVTLLRKEVQDFCILQTEKKEGSKFILGFHSVKNNACPPVKDVIRGTVIASGWVVEPMKDNASSCQVSYLVQMIVSSPEISAMEEISNIQSQCINNLSLYLSTKLAFVQGK</sequence>
<evidence type="ECO:0000259" key="1">
    <source>
        <dbReference type="PROSITE" id="PS50848"/>
    </source>
</evidence>
<accession>A0A087T397</accession>
<name>A0A087T397_STEMI</name>
<feature type="non-terminal residue" evidence="2">
    <location>
        <position position="115"/>
    </location>
</feature>
<dbReference type="PROSITE" id="PS50848">
    <property type="entry name" value="START"/>
    <property type="match status" value="1"/>
</dbReference>
<dbReference type="OrthoDB" id="3176171at2759"/>
<dbReference type="Pfam" id="PF01852">
    <property type="entry name" value="START"/>
    <property type="match status" value="1"/>
</dbReference>
<evidence type="ECO:0000313" key="3">
    <source>
        <dbReference type="Proteomes" id="UP000054359"/>
    </source>
</evidence>
<organism evidence="2 3">
    <name type="scientific">Stegodyphus mimosarum</name>
    <name type="common">African social velvet spider</name>
    <dbReference type="NCBI Taxonomy" id="407821"/>
    <lineage>
        <taxon>Eukaryota</taxon>
        <taxon>Metazoa</taxon>
        <taxon>Ecdysozoa</taxon>
        <taxon>Arthropoda</taxon>
        <taxon>Chelicerata</taxon>
        <taxon>Arachnida</taxon>
        <taxon>Araneae</taxon>
        <taxon>Araneomorphae</taxon>
        <taxon>Entelegynae</taxon>
        <taxon>Eresoidea</taxon>
        <taxon>Eresidae</taxon>
        <taxon>Stegodyphus</taxon>
    </lineage>
</organism>
<gene>
    <name evidence="2" type="ORF">X975_05207</name>
</gene>
<dbReference type="AlphaFoldDB" id="A0A087T397"/>
<dbReference type="EMBL" id="KK113218">
    <property type="protein sequence ID" value="KFM59586.1"/>
    <property type="molecule type" value="Genomic_DNA"/>
</dbReference>
<keyword evidence="3" id="KW-1185">Reference proteome</keyword>
<feature type="domain" description="START" evidence="1">
    <location>
        <begin position="14"/>
        <end position="92"/>
    </location>
</feature>
<protein>
    <submittedName>
        <fullName evidence="2">StAR-related lipid transfer protein 9</fullName>
    </submittedName>
</protein>
<proteinExistence type="predicted"/>
<dbReference type="Gene3D" id="3.30.530.20">
    <property type="match status" value="1"/>
</dbReference>